<gene>
    <name evidence="2" type="ORF">SASPL_152643</name>
</gene>
<keyword evidence="1" id="KW-1133">Transmembrane helix</keyword>
<keyword evidence="1" id="KW-0812">Transmembrane</keyword>
<dbReference type="PANTHER" id="PTHR31963">
    <property type="entry name" value="RAS GUANINE NUCLEOTIDE EXCHANGE FACTOR K"/>
    <property type="match status" value="1"/>
</dbReference>
<keyword evidence="3" id="KW-1185">Reference proteome</keyword>
<comment type="caution">
    <text evidence="2">The sequence shown here is derived from an EMBL/GenBank/DDBJ whole genome shotgun (WGS) entry which is preliminary data.</text>
</comment>
<dbReference type="Proteomes" id="UP000298416">
    <property type="component" value="Unassembled WGS sequence"/>
</dbReference>
<feature type="transmembrane region" description="Helical" evidence="1">
    <location>
        <begin position="48"/>
        <end position="68"/>
    </location>
</feature>
<evidence type="ECO:0000313" key="3">
    <source>
        <dbReference type="Proteomes" id="UP000298416"/>
    </source>
</evidence>
<dbReference type="PANTHER" id="PTHR31963:SF16">
    <property type="entry name" value="OS06G0635200 PROTEIN"/>
    <property type="match status" value="1"/>
</dbReference>
<accession>A0A8X8W3R6</accession>
<protein>
    <submittedName>
        <fullName evidence="2">Uncharacterized protein</fullName>
    </submittedName>
</protein>
<dbReference type="InterPro" id="IPR021924">
    <property type="entry name" value="DUF3537"/>
</dbReference>
<organism evidence="2">
    <name type="scientific">Salvia splendens</name>
    <name type="common">Scarlet sage</name>
    <dbReference type="NCBI Taxonomy" id="180675"/>
    <lineage>
        <taxon>Eukaryota</taxon>
        <taxon>Viridiplantae</taxon>
        <taxon>Streptophyta</taxon>
        <taxon>Embryophyta</taxon>
        <taxon>Tracheophyta</taxon>
        <taxon>Spermatophyta</taxon>
        <taxon>Magnoliopsida</taxon>
        <taxon>eudicotyledons</taxon>
        <taxon>Gunneridae</taxon>
        <taxon>Pentapetalae</taxon>
        <taxon>asterids</taxon>
        <taxon>lamiids</taxon>
        <taxon>Lamiales</taxon>
        <taxon>Lamiaceae</taxon>
        <taxon>Nepetoideae</taxon>
        <taxon>Mentheae</taxon>
        <taxon>Salviinae</taxon>
        <taxon>Salvia</taxon>
        <taxon>Salvia subgen. Calosphace</taxon>
        <taxon>core Calosphace</taxon>
    </lineage>
</organism>
<dbReference type="Pfam" id="PF12056">
    <property type="entry name" value="DUF3537"/>
    <property type="match status" value="1"/>
</dbReference>
<name>A0A8X8W3R6_SALSN</name>
<dbReference type="EMBL" id="PNBA02000021">
    <property type="protein sequence ID" value="KAG6387453.1"/>
    <property type="molecule type" value="Genomic_DNA"/>
</dbReference>
<sequence>MEETGRESPLMSPTEKRRTLMLMSSNVHDELQAFRRWLKWLCVDQSNVWTACLSWFVFVAMTIFIPAFSHFVLACAYCDARHSRPDDAVAQLSLSGIAAISFVCLSHFISKYGLRRFLFFDKLRDESEIVRKGYTKQFNGSTHQHLLLLVHYDFPSAVQAQQFYLLQKPPPELIPQPPQVLEHPSPPSSQALIVEALVHLRSCCPALLLRARGGTYQNYGVLPGVRSVPAHLLPPNPPAPGLCAASQFSSLLMTTRPNADVNVCAVQFNDAASDTDDSGDEDDELDILPMYTALSLFRNGKPWDYDMRLHAR</sequence>
<reference evidence="2" key="2">
    <citation type="submission" date="2020-08" db="EMBL/GenBank/DDBJ databases">
        <title>Plant Genome Project.</title>
        <authorList>
            <person name="Zhang R.-G."/>
        </authorList>
    </citation>
    <scope>NUCLEOTIDE SEQUENCE</scope>
    <source>
        <strain evidence="2">Huo1</strain>
        <tissue evidence="2">Leaf</tissue>
    </source>
</reference>
<evidence type="ECO:0000313" key="2">
    <source>
        <dbReference type="EMBL" id="KAG6387453.1"/>
    </source>
</evidence>
<feature type="transmembrane region" description="Helical" evidence="1">
    <location>
        <begin position="88"/>
        <end position="109"/>
    </location>
</feature>
<reference evidence="2" key="1">
    <citation type="submission" date="2018-01" db="EMBL/GenBank/DDBJ databases">
        <authorList>
            <person name="Mao J.F."/>
        </authorList>
    </citation>
    <scope>NUCLEOTIDE SEQUENCE</scope>
    <source>
        <strain evidence="2">Huo1</strain>
        <tissue evidence="2">Leaf</tissue>
    </source>
</reference>
<keyword evidence="1" id="KW-0472">Membrane</keyword>
<proteinExistence type="predicted"/>
<dbReference type="AlphaFoldDB" id="A0A8X8W3R6"/>
<evidence type="ECO:0000256" key="1">
    <source>
        <dbReference type="SAM" id="Phobius"/>
    </source>
</evidence>